<dbReference type="AlphaFoldDB" id="A0AAU9WR43"/>
<comment type="caution">
    <text evidence="2">The sequence shown here is derived from an EMBL/GenBank/DDBJ whole genome shotgun (WGS) entry which is preliminary data.</text>
</comment>
<organism evidence="2 3">
    <name type="scientific">Pocillopora meandrina</name>
    <dbReference type="NCBI Taxonomy" id="46732"/>
    <lineage>
        <taxon>Eukaryota</taxon>
        <taxon>Metazoa</taxon>
        <taxon>Cnidaria</taxon>
        <taxon>Anthozoa</taxon>
        <taxon>Hexacorallia</taxon>
        <taxon>Scleractinia</taxon>
        <taxon>Astrocoeniina</taxon>
        <taxon>Pocilloporidae</taxon>
        <taxon>Pocillopora</taxon>
    </lineage>
</organism>
<dbReference type="Proteomes" id="UP001159428">
    <property type="component" value="Unassembled WGS sequence"/>
</dbReference>
<feature type="compositionally biased region" description="Basic and acidic residues" evidence="1">
    <location>
        <begin position="50"/>
        <end position="59"/>
    </location>
</feature>
<dbReference type="EMBL" id="CALNXJ010000019">
    <property type="protein sequence ID" value="CAH3122868.1"/>
    <property type="molecule type" value="Genomic_DNA"/>
</dbReference>
<gene>
    <name evidence="2" type="ORF">PMEA_00009832</name>
</gene>
<evidence type="ECO:0000313" key="2">
    <source>
        <dbReference type="EMBL" id="CAH3122868.1"/>
    </source>
</evidence>
<protein>
    <submittedName>
        <fullName evidence="2">Uncharacterized protein</fullName>
    </submittedName>
</protein>
<accession>A0AAU9WR43</accession>
<feature type="region of interest" description="Disordered" evidence="1">
    <location>
        <begin position="29"/>
        <end position="59"/>
    </location>
</feature>
<evidence type="ECO:0000313" key="3">
    <source>
        <dbReference type="Proteomes" id="UP001159428"/>
    </source>
</evidence>
<evidence type="ECO:0000256" key="1">
    <source>
        <dbReference type="SAM" id="MobiDB-lite"/>
    </source>
</evidence>
<sequence>MFTKNECLSIMKIYPNHRAKLGLGWTRGSSTRCRVPERTSNHGKGKGVRPKGERGLGKRESEVILRKTGSFVQVGSGVCRTCRERLKEMIDTEVRERMTLDDEVTFNLKQVTGISQTQ</sequence>
<name>A0AAU9WR43_9CNID</name>
<proteinExistence type="predicted"/>
<keyword evidence="3" id="KW-1185">Reference proteome</keyword>
<reference evidence="2 3" key="1">
    <citation type="submission" date="2022-05" db="EMBL/GenBank/DDBJ databases">
        <authorList>
            <consortium name="Genoscope - CEA"/>
            <person name="William W."/>
        </authorList>
    </citation>
    <scope>NUCLEOTIDE SEQUENCE [LARGE SCALE GENOMIC DNA]</scope>
</reference>